<proteinExistence type="predicted"/>
<gene>
    <name evidence="3" type="ORF">R3P38DRAFT_3194827</name>
</gene>
<comment type="caution">
    <text evidence="3">The sequence shown here is derived from an EMBL/GenBank/DDBJ whole genome shotgun (WGS) entry which is preliminary data.</text>
</comment>
<dbReference type="AlphaFoldDB" id="A0AAW0BE02"/>
<feature type="compositionally biased region" description="Basic and acidic residues" evidence="2">
    <location>
        <begin position="327"/>
        <end position="336"/>
    </location>
</feature>
<evidence type="ECO:0000256" key="2">
    <source>
        <dbReference type="SAM" id="MobiDB-lite"/>
    </source>
</evidence>
<organism evidence="3 4">
    <name type="scientific">Favolaschia claudopus</name>
    <dbReference type="NCBI Taxonomy" id="2862362"/>
    <lineage>
        <taxon>Eukaryota</taxon>
        <taxon>Fungi</taxon>
        <taxon>Dikarya</taxon>
        <taxon>Basidiomycota</taxon>
        <taxon>Agaricomycotina</taxon>
        <taxon>Agaricomycetes</taxon>
        <taxon>Agaricomycetidae</taxon>
        <taxon>Agaricales</taxon>
        <taxon>Marasmiineae</taxon>
        <taxon>Mycenaceae</taxon>
        <taxon>Favolaschia</taxon>
    </lineage>
</organism>
<keyword evidence="4" id="KW-1185">Reference proteome</keyword>
<feature type="region of interest" description="Disordered" evidence="2">
    <location>
        <begin position="306"/>
        <end position="351"/>
    </location>
</feature>
<feature type="coiled-coil region" evidence="1">
    <location>
        <begin position="95"/>
        <end position="126"/>
    </location>
</feature>
<reference evidence="3 4" key="1">
    <citation type="journal article" date="2024" name="J Genomics">
        <title>Draft genome sequencing and assembly of Favolaschia claudopus CIRM-BRFM 2984 isolated from oak limbs.</title>
        <authorList>
            <person name="Navarro D."/>
            <person name="Drula E."/>
            <person name="Chaduli D."/>
            <person name="Cazenave R."/>
            <person name="Ahrendt S."/>
            <person name="Wang J."/>
            <person name="Lipzen A."/>
            <person name="Daum C."/>
            <person name="Barry K."/>
            <person name="Grigoriev I.V."/>
            <person name="Favel A."/>
            <person name="Rosso M.N."/>
            <person name="Martin F."/>
        </authorList>
    </citation>
    <scope>NUCLEOTIDE SEQUENCE [LARGE SCALE GENOMIC DNA]</scope>
    <source>
        <strain evidence="3 4">CIRM-BRFM 2984</strain>
    </source>
</reference>
<evidence type="ECO:0000256" key="1">
    <source>
        <dbReference type="SAM" id="Coils"/>
    </source>
</evidence>
<evidence type="ECO:0000313" key="4">
    <source>
        <dbReference type="Proteomes" id="UP001362999"/>
    </source>
</evidence>
<feature type="compositionally biased region" description="Polar residues" evidence="2">
    <location>
        <begin position="337"/>
        <end position="349"/>
    </location>
</feature>
<protein>
    <submittedName>
        <fullName evidence="3">Uncharacterized protein</fullName>
    </submittedName>
</protein>
<accession>A0AAW0BE02</accession>
<dbReference type="EMBL" id="JAWWNJ010000035">
    <property type="protein sequence ID" value="KAK7024100.1"/>
    <property type="molecule type" value="Genomic_DNA"/>
</dbReference>
<keyword evidence="1" id="KW-0175">Coiled coil</keyword>
<name>A0AAW0BE02_9AGAR</name>
<evidence type="ECO:0000313" key="3">
    <source>
        <dbReference type="EMBL" id="KAK7024100.1"/>
    </source>
</evidence>
<dbReference type="Proteomes" id="UP001362999">
    <property type="component" value="Unassembled WGS sequence"/>
</dbReference>
<sequence>MTEHYYLGDDSELTDCLKQVARDVCENELLPRINTLKQKVVSRCDPKQILSLDRFWQKEMPSSADLVGFGKQMAALAEKQEQDDHLRSGQVRKLSKHLQDEIRRLEARLEETAHDSLERIEKLKHNFQSGTTDRAVASQRETMNLCSSLLPRIEKLESENEVQGNQLENMEYLTELLKRDVDHIYSASSPTETEVEDQAEVLYQLENPHLWSYADEVDQLPIPDENEECGEQSPPEELRDFDGLRNLYVIDEEEEEQEGVELPQHPRKADEQHDLGVWGQNENQAAEGVEDLPPQHHIPTVIATGEVQTSPEHGTNGERAQVNSRDGISDEEKTPRQESLQAVNQGNREQVTKDEHALVDCYMIPFPTLFPQSQRHKVASLMLLLVLLGVAWIESSKNTKQYQIYFISEPIS</sequence>